<dbReference type="EMBL" id="RJVO01000008">
    <property type="protein sequence ID" value="ROH86756.1"/>
    <property type="molecule type" value="Genomic_DNA"/>
</dbReference>
<comment type="pathway">
    <text evidence="1 9">Porphyrin-containing compound metabolism; protoporphyrin-IX biosynthesis; coproporphyrinogen-III from 5-aminolevulinate: step 3/4.</text>
</comment>
<keyword evidence="5 9" id="KW-0627">Porphyrin biosynthesis</keyword>
<evidence type="ECO:0000256" key="8">
    <source>
        <dbReference type="ARBA" id="ARBA00048617"/>
    </source>
</evidence>
<dbReference type="SUPFAM" id="SSF69618">
    <property type="entry name" value="HemD-like"/>
    <property type="match status" value="1"/>
</dbReference>
<keyword evidence="4 9" id="KW-0456">Lyase</keyword>
<accession>A0A3N0V1S5</accession>
<name>A0A3N0V1S5_9GAMM</name>
<comment type="function">
    <text evidence="6 9">Catalyzes cyclization of the linear tetrapyrrole, hydroxymethylbilane, to the macrocyclic uroporphyrinogen III.</text>
</comment>
<evidence type="ECO:0000256" key="6">
    <source>
        <dbReference type="ARBA" id="ARBA00037589"/>
    </source>
</evidence>
<dbReference type="GO" id="GO:0004852">
    <property type="term" value="F:uroporphyrinogen-III synthase activity"/>
    <property type="evidence" value="ECO:0007669"/>
    <property type="project" value="UniProtKB-UniRule"/>
</dbReference>
<dbReference type="InterPro" id="IPR039793">
    <property type="entry name" value="UROS/Hem4"/>
</dbReference>
<dbReference type="PANTHER" id="PTHR38042:SF1">
    <property type="entry name" value="UROPORPHYRINOGEN-III SYNTHASE, CHLOROPLASTIC"/>
    <property type="match status" value="1"/>
</dbReference>
<evidence type="ECO:0000256" key="4">
    <source>
        <dbReference type="ARBA" id="ARBA00023239"/>
    </source>
</evidence>
<dbReference type="Proteomes" id="UP000282106">
    <property type="component" value="Unassembled WGS sequence"/>
</dbReference>
<keyword evidence="12" id="KW-1185">Reference proteome</keyword>
<proteinExistence type="inferred from homology"/>
<comment type="similarity">
    <text evidence="2 9">Belongs to the uroporphyrinogen-III synthase family.</text>
</comment>
<organism evidence="11 12">
    <name type="scientific">Stagnimonas aquatica</name>
    <dbReference type="NCBI Taxonomy" id="2689987"/>
    <lineage>
        <taxon>Bacteria</taxon>
        <taxon>Pseudomonadati</taxon>
        <taxon>Pseudomonadota</taxon>
        <taxon>Gammaproteobacteria</taxon>
        <taxon>Nevskiales</taxon>
        <taxon>Nevskiaceae</taxon>
        <taxon>Stagnimonas</taxon>
    </lineage>
</organism>
<feature type="domain" description="Tetrapyrrole biosynthesis uroporphyrinogen III synthase" evidence="10">
    <location>
        <begin position="24"/>
        <end position="229"/>
    </location>
</feature>
<dbReference type="RefSeq" id="WP_123212745.1">
    <property type="nucleotide sequence ID" value="NZ_RJVO01000008.1"/>
</dbReference>
<dbReference type="InterPro" id="IPR003754">
    <property type="entry name" value="4pyrrol_synth_uPrphyn_synth"/>
</dbReference>
<dbReference type="Pfam" id="PF02602">
    <property type="entry name" value="HEM4"/>
    <property type="match status" value="1"/>
</dbReference>
<comment type="catalytic activity">
    <reaction evidence="8 9">
        <text>hydroxymethylbilane = uroporphyrinogen III + H2O</text>
        <dbReference type="Rhea" id="RHEA:18965"/>
        <dbReference type="ChEBI" id="CHEBI:15377"/>
        <dbReference type="ChEBI" id="CHEBI:57308"/>
        <dbReference type="ChEBI" id="CHEBI:57845"/>
        <dbReference type="EC" id="4.2.1.75"/>
    </reaction>
</comment>
<evidence type="ECO:0000256" key="3">
    <source>
        <dbReference type="ARBA" id="ARBA00013109"/>
    </source>
</evidence>
<dbReference type="GO" id="GO:0006780">
    <property type="term" value="P:uroporphyrinogen III biosynthetic process"/>
    <property type="evidence" value="ECO:0007669"/>
    <property type="project" value="UniProtKB-UniRule"/>
</dbReference>
<protein>
    <recommendedName>
        <fullName evidence="7 9">Uroporphyrinogen-III synthase</fullName>
        <ecNumber evidence="3 9">4.2.1.75</ecNumber>
    </recommendedName>
</protein>
<evidence type="ECO:0000313" key="11">
    <source>
        <dbReference type="EMBL" id="ROH86756.1"/>
    </source>
</evidence>
<dbReference type="InParanoid" id="A0A3N0V1S5"/>
<dbReference type="GO" id="GO:0006782">
    <property type="term" value="P:protoporphyrinogen IX biosynthetic process"/>
    <property type="evidence" value="ECO:0007669"/>
    <property type="project" value="UniProtKB-UniRule"/>
</dbReference>
<evidence type="ECO:0000256" key="2">
    <source>
        <dbReference type="ARBA" id="ARBA00008133"/>
    </source>
</evidence>
<evidence type="ECO:0000256" key="9">
    <source>
        <dbReference type="RuleBase" id="RU366031"/>
    </source>
</evidence>
<comment type="caution">
    <text evidence="11">The sequence shown here is derived from an EMBL/GenBank/DDBJ whole genome shotgun (WGS) entry which is preliminary data.</text>
</comment>
<evidence type="ECO:0000259" key="10">
    <source>
        <dbReference type="Pfam" id="PF02602"/>
    </source>
</evidence>
<dbReference type="UniPathway" id="UPA00251">
    <property type="reaction ID" value="UER00320"/>
</dbReference>
<dbReference type="EC" id="4.2.1.75" evidence="3 9"/>
<dbReference type="FunCoup" id="A0A3N0V1S5">
    <property type="interactions" value="132"/>
</dbReference>
<dbReference type="PANTHER" id="PTHR38042">
    <property type="entry name" value="UROPORPHYRINOGEN-III SYNTHASE, CHLOROPLASTIC"/>
    <property type="match status" value="1"/>
</dbReference>
<sequence>MSTAGPLAGLRVLVTRPAAQAAGLRERLLAAGAEPRLLPLLRIAPPADPEAAAQQLRVARDAAFWLFTSANAVQAAARLGPQGWPPTLIAIGGGTAAALAKLGYSALAPEGADSETLLAWPRLQAVAGEELLIVTGEGGRGLLAQTLAERGARVRVARCYRREPVPHDPQTVAAALAAVDIALLTSGEALEQLLALTPEAERPRLWSLPLVVPSARVVELARRLGFRAALRVPDAVSDAAYLACLLRWRQESTL</sequence>
<dbReference type="AlphaFoldDB" id="A0A3N0V1S5"/>
<evidence type="ECO:0000256" key="7">
    <source>
        <dbReference type="ARBA" id="ARBA00040167"/>
    </source>
</evidence>
<gene>
    <name evidence="11" type="ORF">ED208_15090</name>
</gene>
<dbReference type="InterPro" id="IPR036108">
    <property type="entry name" value="4pyrrol_syn_uPrphyn_synt_sf"/>
</dbReference>
<evidence type="ECO:0000256" key="5">
    <source>
        <dbReference type="ARBA" id="ARBA00023244"/>
    </source>
</evidence>
<dbReference type="Gene3D" id="3.40.50.10090">
    <property type="match status" value="2"/>
</dbReference>
<evidence type="ECO:0000256" key="1">
    <source>
        <dbReference type="ARBA" id="ARBA00004772"/>
    </source>
</evidence>
<dbReference type="CDD" id="cd06578">
    <property type="entry name" value="HemD"/>
    <property type="match status" value="1"/>
</dbReference>
<reference evidence="11 12" key="1">
    <citation type="submission" date="2018-10" db="EMBL/GenBank/DDBJ databases">
        <authorList>
            <person name="Chen W.-M."/>
        </authorList>
    </citation>
    <scope>NUCLEOTIDE SEQUENCE [LARGE SCALE GENOMIC DNA]</scope>
    <source>
        <strain evidence="11 12">THS-13</strain>
    </source>
</reference>
<evidence type="ECO:0000313" key="12">
    <source>
        <dbReference type="Proteomes" id="UP000282106"/>
    </source>
</evidence>